<dbReference type="AlphaFoldDB" id="A0A9D2AUM9"/>
<evidence type="ECO:0000313" key="3">
    <source>
        <dbReference type="EMBL" id="HIX50528.1"/>
    </source>
</evidence>
<keyword evidence="2" id="KW-1133">Transmembrane helix</keyword>
<name>A0A9D2AUM9_9FIRM</name>
<sequence length="224" mass="24414">MKKNSFRIALAALSCALATLFVALLGVNTSFAFVLGYVCGSVCLMLPLAKGYRLAGFLAYVGTCLLCLAFNGIPLFYKLFPFVAFFGLHPLVNSLQKKYNVNRWLAFAVKDVWFVGMLCASWALFCAMGGVTAESLPFAWLYDWAYLIIAVGGAAVFFFYDWLMQRAQRLVDFYVGKIGGGKGKKGGKKPPQGTQGREDAADVFEGFGGKDMEENGDAHGPAEQ</sequence>
<evidence type="ECO:0000313" key="4">
    <source>
        <dbReference type="Proteomes" id="UP000886847"/>
    </source>
</evidence>
<organism evidence="3 4">
    <name type="scientific">Candidatus Borkfalkia faecavium</name>
    <dbReference type="NCBI Taxonomy" id="2838508"/>
    <lineage>
        <taxon>Bacteria</taxon>
        <taxon>Bacillati</taxon>
        <taxon>Bacillota</taxon>
        <taxon>Clostridia</taxon>
        <taxon>Christensenellales</taxon>
        <taxon>Christensenellaceae</taxon>
        <taxon>Candidatus Borkfalkia</taxon>
    </lineage>
</organism>
<proteinExistence type="predicted"/>
<reference evidence="3" key="2">
    <citation type="submission" date="2021-04" db="EMBL/GenBank/DDBJ databases">
        <authorList>
            <person name="Gilroy R."/>
        </authorList>
    </citation>
    <scope>NUCLEOTIDE SEQUENCE</scope>
    <source>
        <strain evidence="3">2189</strain>
    </source>
</reference>
<reference evidence="3" key="1">
    <citation type="journal article" date="2021" name="PeerJ">
        <title>Extensive microbial diversity within the chicken gut microbiome revealed by metagenomics and culture.</title>
        <authorList>
            <person name="Gilroy R."/>
            <person name="Ravi A."/>
            <person name="Getino M."/>
            <person name="Pursley I."/>
            <person name="Horton D.L."/>
            <person name="Alikhan N.F."/>
            <person name="Baker D."/>
            <person name="Gharbi K."/>
            <person name="Hall N."/>
            <person name="Watson M."/>
            <person name="Adriaenssens E.M."/>
            <person name="Foster-Nyarko E."/>
            <person name="Jarju S."/>
            <person name="Secka A."/>
            <person name="Antonio M."/>
            <person name="Oren A."/>
            <person name="Chaudhuri R.R."/>
            <person name="La Ragione R."/>
            <person name="Hildebrand F."/>
            <person name="Pallen M.J."/>
        </authorList>
    </citation>
    <scope>NUCLEOTIDE SEQUENCE</scope>
    <source>
        <strain evidence="3">2189</strain>
    </source>
</reference>
<dbReference type="EMBL" id="DXEW01000024">
    <property type="protein sequence ID" value="HIX50528.1"/>
    <property type="molecule type" value="Genomic_DNA"/>
</dbReference>
<feature type="transmembrane region" description="Helical" evidence="2">
    <location>
        <begin position="144"/>
        <end position="163"/>
    </location>
</feature>
<keyword evidence="2" id="KW-0472">Membrane</keyword>
<feature type="transmembrane region" description="Helical" evidence="2">
    <location>
        <begin position="112"/>
        <end position="132"/>
    </location>
</feature>
<keyword evidence="2" id="KW-0812">Transmembrane</keyword>
<feature type="region of interest" description="Disordered" evidence="1">
    <location>
        <begin position="181"/>
        <end position="200"/>
    </location>
</feature>
<feature type="transmembrane region" description="Helical" evidence="2">
    <location>
        <begin position="56"/>
        <end position="77"/>
    </location>
</feature>
<evidence type="ECO:0000256" key="2">
    <source>
        <dbReference type="SAM" id="Phobius"/>
    </source>
</evidence>
<evidence type="ECO:0000256" key="1">
    <source>
        <dbReference type="SAM" id="MobiDB-lite"/>
    </source>
</evidence>
<gene>
    <name evidence="3" type="ORF">H9851_04535</name>
</gene>
<protein>
    <submittedName>
        <fullName evidence="3">Uncharacterized protein</fullName>
    </submittedName>
</protein>
<dbReference type="Proteomes" id="UP000886847">
    <property type="component" value="Unassembled WGS sequence"/>
</dbReference>
<comment type="caution">
    <text evidence="3">The sequence shown here is derived from an EMBL/GenBank/DDBJ whole genome shotgun (WGS) entry which is preliminary data.</text>
</comment>
<accession>A0A9D2AUM9</accession>